<sequence length="526" mass="59668">MSTVELVLAVFATVDLCVTRGLFLIEEYKSIKNVSIDYDERVVAIEATWTRVSQQLTLLKSIWYELNEEYRSLQERIIPILARKLENATSNLSKIHQKHNSQKAVIHGAIARSRFVLFVNRSLNEAILDLQNWQGNFDPSWYLITRHIQNQSIDNALAKASSQTVGASPFTTAYRIRVILQEGEIQHIPILPSHEVLPAARRSVIRFTQFQQVNNLTITSLPCILDIFPFIPHVDPEELAPNVQSLASRLQSLDPFEFHVLKCRGVLKADDIQPDKTATPWTFIFDMPGALRNPRSLREHLLFPDVWRSLTDKLRMAKQLAISVSSVHSLGFVHKDIRPETILVFGDGIFPLRELFLGGFEAFRPAGGGSQRYGDLDWARNLYRHPDRQWLYHRADFIMQHDIYSLGICLLEIGLGESFVDYEDTENDDSGAGGGHVSPSSRCLKTKHLYTANRYFISLAQEQLPRHMGDIYARIVVSCLTCTDPENEDFGDERQCRDQNGVLIGVAYIEKVISALNLAVLTSSPP</sequence>
<organism evidence="1 2">
    <name type="scientific">Aspergillus aculeatinus CBS 121060</name>
    <dbReference type="NCBI Taxonomy" id="1448322"/>
    <lineage>
        <taxon>Eukaryota</taxon>
        <taxon>Fungi</taxon>
        <taxon>Dikarya</taxon>
        <taxon>Ascomycota</taxon>
        <taxon>Pezizomycotina</taxon>
        <taxon>Eurotiomycetes</taxon>
        <taxon>Eurotiomycetidae</taxon>
        <taxon>Eurotiales</taxon>
        <taxon>Aspergillaceae</taxon>
        <taxon>Aspergillus</taxon>
        <taxon>Aspergillus subgen. Circumdati</taxon>
    </lineage>
</organism>
<evidence type="ECO:0000313" key="2">
    <source>
        <dbReference type="Proteomes" id="UP000249661"/>
    </source>
</evidence>
<name>A0ACD1H2Q5_9EURO</name>
<protein>
    <submittedName>
        <fullName evidence="1">Uncharacterized protein</fullName>
    </submittedName>
</protein>
<dbReference type="Proteomes" id="UP000249661">
    <property type="component" value="Unassembled WGS sequence"/>
</dbReference>
<keyword evidence="2" id="KW-1185">Reference proteome</keyword>
<accession>A0ACD1H2Q5</accession>
<evidence type="ECO:0000313" key="1">
    <source>
        <dbReference type="EMBL" id="RAH67838.1"/>
    </source>
</evidence>
<proteinExistence type="predicted"/>
<reference evidence="1" key="1">
    <citation type="submission" date="2018-02" db="EMBL/GenBank/DDBJ databases">
        <title>The genomes of Aspergillus section Nigri reveals drivers in fungal speciation.</title>
        <authorList>
            <consortium name="DOE Joint Genome Institute"/>
            <person name="Vesth T.C."/>
            <person name="Nybo J."/>
            <person name="Theobald S."/>
            <person name="Brandl J."/>
            <person name="Frisvad J.C."/>
            <person name="Nielsen K.F."/>
            <person name="Lyhne E.K."/>
            <person name="Kogle M.E."/>
            <person name="Kuo A."/>
            <person name="Riley R."/>
            <person name="Clum A."/>
            <person name="Nolan M."/>
            <person name="Lipzen A."/>
            <person name="Salamov A."/>
            <person name="Henrissat B."/>
            <person name="Wiebenga A."/>
            <person name="De vries R.P."/>
            <person name="Grigoriev I.V."/>
            <person name="Mortensen U.H."/>
            <person name="Andersen M.R."/>
            <person name="Baker S.E."/>
        </authorList>
    </citation>
    <scope>NUCLEOTIDE SEQUENCE</scope>
    <source>
        <strain evidence="1">CBS 121060</strain>
    </source>
</reference>
<dbReference type="EMBL" id="KZ824971">
    <property type="protein sequence ID" value="RAH67838.1"/>
    <property type="molecule type" value="Genomic_DNA"/>
</dbReference>
<gene>
    <name evidence="1" type="ORF">BO66DRAFT_456616</name>
</gene>